<dbReference type="Gene3D" id="1.10.630.10">
    <property type="entry name" value="Cytochrome P450"/>
    <property type="match status" value="1"/>
</dbReference>
<dbReference type="GO" id="GO:0008395">
    <property type="term" value="F:steroid hydroxylase activity"/>
    <property type="evidence" value="ECO:0007669"/>
    <property type="project" value="TreeGrafter"/>
</dbReference>
<keyword evidence="6 8" id="KW-0503">Monooxygenase</keyword>
<dbReference type="AlphaFoldDB" id="A0A286MXM9"/>
<evidence type="ECO:0000313" key="9">
    <source>
        <dbReference type="EMBL" id="ASX93981.1"/>
    </source>
</evidence>
<dbReference type="PANTHER" id="PTHR24300:SF413">
    <property type="entry name" value="CYTOCHROME P450 18A1"/>
    <property type="match status" value="1"/>
</dbReference>
<reference evidence="9" key="3">
    <citation type="submission" date="2017-08" db="EMBL/GenBank/DDBJ databases">
        <authorList>
            <person name="de Groot N.N."/>
        </authorList>
    </citation>
    <scope>NUCLEOTIDE SEQUENCE</scope>
</reference>
<name>A0A286MXM9_9NEOP</name>
<feature type="binding site" description="axial binding residue" evidence="7">
    <location>
        <position position="488"/>
    </location>
    <ligand>
        <name>heme</name>
        <dbReference type="ChEBI" id="CHEBI:30413"/>
    </ligand>
    <ligandPart>
        <name>Fe</name>
        <dbReference type="ChEBI" id="CHEBI:18248"/>
    </ligandPart>
</feature>
<dbReference type="GO" id="GO:0006805">
    <property type="term" value="P:xenobiotic metabolic process"/>
    <property type="evidence" value="ECO:0007669"/>
    <property type="project" value="TreeGrafter"/>
</dbReference>
<dbReference type="GO" id="GO:0016712">
    <property type="term" value="F:oxidoreductase activity, acting on paired donors, with incorporation or reduction of molecular oxygen, reduced flavin or flavoprotein as one donor, and incorporation of one atom of oxygen"/>
    <property type="evidence" value="ECO:0007669"/>
    <property type="project" value="TreeGrafter"/>
</dbReference>
<dbReference type="PANTHER" id="PTHR24300">
    <property type="entry name" value="CYTOCHROME P450 508A4-RELATED"/>
    <property type="match status" value="1"/>
</dbReference>
<keyword evidence="4 8" id="KW-0560">Oxidoreductase</keyword>
<dbReference type="InterPro" id="IPR036396">
    <property type="entry name" value="Cyt_P450_sf"/>
</dbReference>
<reference evidence="9" key="2">
    <citation type="journal article" date="2014" name="PLoS ONE">
        <title>Chemical defense balanced by sequestration and de novo biosynthesis in a lepidopteran specialist.</title>
        <authorList>
            <person name="Furstenberg-Hagg J."/>
            <person name="Zagrobelny M."/>
            <person name="Jorgensen K."/>
            <person name="Vogel H."/>
            <person name="Moller B.L."/>
            <person name="Bak S."/>
        </authorList>
    </citation>
    <scope>NUCLEOTIDE SEQUENCE</scope>
</reference>
<evidence type="ECO:0000256" key="3">
    <source>
        <dbReference type="ARBA" id="ARBA00022723"/>
    </source>
</evidence>
<comment type="similarity">
    <text evidence="2 8">Belongs to the cytochrome P450 family.</text>
</comment>
<evidence type="ECO:0000256" key="1">
    <source>
        <dbReference type="ARBA" id="ARBA00001971"/>
    </source>
</evidence>
<dbReference type="InterPro" id="IPR002401">
    <property type="entry name" value="Cyt_P450_E_grp-I"/>
</dbReference>
<gene>
    <name evidence="9" type="primary">CYP18A1</name>
</gene>
<dbReference type="PRINTS" id="PR00463">
    <property type="entry name" value="EP450I"/>
</dbReference>
<dbReference type="PROSITE" id="PS00086">
    <property type="entry name" value="CYTOCHROME_P450"/>
    <property type="match status" value="1"/>
</dbReference>
<dbReference type="GO" id="GO:0006082">
    <property type="term" value="P:organic acid metabolic process"/>
    <property type="evidence" value="ECO:0007669"/>
    <property type="project" value="TreeGrafter"/>
</dbReference>
<dbReference type="InterPro" id="IPR001128">
    <property type="entry name" value="Cyt_P450"/>
</dbReference>
<protein>
    <submittedName>
        <fullName evidence="9">Cytochrome P450 CYP18A1</fullName>
    </submittedName>
</protein>
<dbReference type="SUPFAM" id="SSF48264">
    <property type="entry name" value="Cytochrome P450"/>
    <property type="match status" value="1"/>
</dbReference>
<evidence type="ECO:0000256" key="5">
    <source>
        <dbReference type="ARBA" id="ARBA00023004"/>
    </source>
</evidence>
<dbReference type="GO" id="GO:0005506">
    <property type="term" value="F:iron ion binding"/>
    <property type="evidence" value="ECO:0007669"/>
    <property type="project" value="InterPro"/>
</dbReference>
<dbReference type="EMBL" id="MF684347">
    <property type="protein sequence ID" value="ASX93981.1"/>
    <property type="molecule type" value="mRNA"/>
</dbReference>
<dbReference type="GO" id="GO:0005737">
    <property type="term" value="C:cytoplasm"/>
    <property type="evidence" value="ECO:0007669"/>
    <property type="project" value="TreeGrafter"/>
</dbReference>
<accession>A0A286MXM9</accession>
<evidence type="ECO:0000256" key="4">
    <source>
        <dbReference type="ARBA" id="ARBA00023002"/>
    </source>
</evidence>
<dbReference type="Pfam" id="PF00067">
    <property type="entry name" value="p450"/>
    <property type="match status" value="1"/>
</dbReference>
<reference evidence="9" key="1">
    <citation type="journal article" date="2009" name="BMC Genomics">
        <title>454 pyrosequencing based transcriptome analysis of Zygaena filipendulae with focus on genes involved in biosynthesis of cyanogenic glucosides.</title>
        <authorList>
            <person name="Zagrobelny M."/>
            <person name="Scheibye-Alsing K."/>
            <person name="Jensen N.B."/>
            <person name="Moller B.L."/>
            <person name="Gorodkin J."/>
            <person name="Bak S."/>
        </authorList>
    </citation>
    <scope>NUCLEOTIDE SEQUENCE</scope>
</reference>
<dbReference type="InterPro" id="IPR017972">
    <property type="entry name" value="Cyt_P450_CS"/>
</dbReference>
<comment type="cofactor">
    <cofactor evidence="1 7">
        <name>heme</name>
        <dbReference type="ChEBI" id="CHEBI:30413"/>
    </cofactor>
</comment>
<keyword evidence="7 8" id="KW-0349">Heme</keyword>
<evidence type="ECO:0000256" key="6">
    <source>
        <dbReference type="ARBA" id="ARBA00023033"/>
    </source>
</evidence>
<dbReference type="FunFam" id="1.10.630.10:FF:000036">
    <property type="entry name" value="CYtochrome P450 family"/>
    <property type="match status" value="1"/>
</dbReference>
<sequence>MSDFIDAIVNSKISDLLIWIVLVAKDNLFTWQVVLLIVLYNLCVVINRWDKLKIKGDLPLPPGPRGLPLVGYLPYIGIRHMTLSKLAEKYGKIFSVKLGDQLVIALSDHVDIRAVFNSDYVTGRPNTPLMDTIKGYGIVNSEGCLWKSQRRFIMENFRKLGMTHLGNGKQIMGQKIQVEILDLLENLKMTQAAPIDPNPRLAVAVSNVICGITMSKRFTLDDLEFLRMNELIEEGMRLFGELHIGEYMPWVNKFPGKARAQEKIRQNREEMFKFYDKLIEEHKQTLNIDNPRDIIDNYLTEILKINKSDAVNDDNNNNNGDKNSDYKKNMFHDKDPMLQLKQILGDLFSAGMETIKSSLLWMIIFMLRNPDIKKRVQEELDSVVGRDRIPSIDDISYLIYTEATIQETLRMSSIVPLATTHSPTIDYNHKQYKFPKGAQVVPLINHVHMDPNLWDRPEEFNPNRFINESGKIQKPEYFMPFGVGRRMCAGDMLAKTEMTLFFSAIMHQFDVQMEDGMAIPSLEGTVGATIAPKPFRVRFIPRTQPLLPQEVAQEHSLLRNVGAH</sequence>
<keyword evidence="5 7" id="KW-0408">Iron</keyword>
<evidence type="ECO:0000256" key="8">
    <source>
        <dbReference type="RuleBase" id="RU000461"/>
    </source>
</evidence>
<evidence type="ECO:0000256" key="2">
    <source>
        <dbReference type="ARBA" id="ARBA00010617"/>
    </source>
</evidence>
<evidence type="ECO:0000256" key="7">
    <source>
        <dbReference type="PIRSR" id="PIRSR602401-1"/>
    </source>
</evidence>
<dbReference type="PRINTS" id="PR00385">
    <property type="entry name" value="P450"/>
</dbReference>
<dbReference type="InterPro" id="IPR050182">
    <property type="entry name" value="Cytochrome_P450_fam2"/>
</dbReference>
<organism evidence="9">
    <name type="scientific">Zygaena filipendulae</name>
    <dbReference type="NCBI Taxonomy" id="287375"/>
    <lineage>
        <taxon>Eukaryota</taxon>
        <taxon>Metazoa</taxon>
        <taxon>Ecdysozoa</taxon>
        <taxon>Arthropoda</taxon>
        <taxon>Hexapoda</taxon>
        <taxon>Insecta</taxon>
        <taxon>Pterygota</taxon>
        <taxon>Neoptera</taxon>
        <taxon>Endopterygota</taxon>
        <taxon>Lepidoptera</taxon>
        <taxon>Glossata</taxon>
        <taxon>Ditrysia</taxon>
        <taxon>Zygaenoidea</taxon>
        <taxon>Zygaenidae</taxon>
        <taxon>Zygaeninae</taxon>
        <taxon>Zygaena</taxon>
    </lineage>
</organism>
<keyword evidence="3 7" id="KW-0479">Metal-binding</keyword>
<dbReference type="GO" id="GO:0020037">
    <property type="term" value="F:heme binding"/>
    <property type="evidence" value="ECO:0007669"/>
    <property type="project" value="InterPro"/>
</dbReference>
<proteinExistence type="evidence at transcript level"/>